<name>A0A2A5T0Q0_9GAMM</name>
<evidence type="ECO:0000313" key="1">
    <source>
        <dbReference type="EMBL" id="PCS21749.1"/>
    </source>
</evidence>
<sequence length="120" mass="13332">MTMGKLHVRKNIPNALGAVSIWLTKHNGIGFFEIAYWSFVSLIARLSAHLILAARVLRFFRSSLAAEEFDDEERDEFHELADNLAAYSRSVFHSSRMSALAYSEPNASTVGGSFSNASFS</sequence>
<reference evidence="2" key="1">
    <citation type="submission" date="2017-04" db="EMBL/GenBank/DDBJ databases">
        <title>Genome evolution of the luminous symbionts of deep sea anglerfish.</title>
        <authorList>
            <person name="Hendry T.A."/>
        </authorList>
    </citation>
    <scope>NUCLEOTIDE SEQUENCE [LARGE SCALE GENOMIC DNA]</scope>
</reference>
<organism evidence="1 2">
    <name type="scientific">Candidatus Enterovibrio escicola</name>
    <dbReference type="NCBI Taxonomy" id="1927127"/>
    <lineage>
        <taxon>Bacteria</taxon>
        <taxon>Pseudomonadati</taxon>
        <taxon>Pseudomonadota</taxon>
        <taxon>Gammaproteobacteria</taxon>
        <taxon>Vibrionales</taxon>
        <taxon>Vibrionaceae</taxon>
        <taxon>Enterovibrio</taxon>
    </lineage>
</organism>
<gene>
    <name evidence="1" type="ORF">BTN49_2761</name>
</gene>
<protein>
    <submittedName>
        <fullName evidence="1">Uncharacterized protein</fullName>
    </submittedName>
</protein>
<dbReference type="Proteomes" id="UP000219020">
    <property type="component" value="Unassembled WGS sequence"/>
</dbReference>
<comment type="caution">
    <text evidence="1">The sequence shown here is derived from an EMBL/GenBank/DDBJ whole genome shotgun (WGS) entry which is preliminary data.</text>
</comment>
<accession>A0A2A5T0Q0</accession>
<evidence type="ECO:0000313" key="2">
    <source>
        <dbReference type="Proteomes" id="UP000219020"/>
    </source>
</evidence>
<dbReference type="AlphaFoldDB" id="A0A2A5T0Q0"/>
<dbReference type="RefSeq" id="WP_097357104.1">
    <property type="nucleotide sequence ID" value="NZ_CAWPEH010000032.1"/>
</dbReference>
<dbReference type="EMBL" id="NBYY01000031">
    <property type="protein sequence ID" value="PCS21749.1"/>
    <property type="molecule type" value="Genomic_DNA"/>
</dbReference>
<proteinExistence type="predicted"/>
<keyword evidence="2" id="KW-1185">Reference proteome</keyword>